<feature type="transmembrane region" description="Helical" evidence="1">
    <location>
        <begin position="79"/>
        <end position="98"/>
    </location>
</feature>
<sequence>MRLVYLYLIALVIFFVIDFIWLGYVARNFYAERMGAIMRDSPKLGVAALFYAVYVIGVIYFAVWPAYNGGGWTEAALNGALFGFFAYLTYDATSYSVLEGFDPVVAVVDTVWGTIITGFTAAATIWVAGLIWGTASS</sequence>
<evidence type="ECO:0000313" key="2">
    <source>
        <dbReference type="EMBL" id="OXT00165.1"/>
    </source>
</evidence>
<feature type="transmembrane region" description="Helical" evidence="1">
    <location>
        <begin position="6"/>
        <end position="25"/>
    </location>
</feature>
<protein>
    <recommendedName>
        <fullName evidence="4">DUF2177 domain-containing protein</fullName>
    </recommendedName>
</protein>
<dbReference type="Pfam" id="PF09945">
    <property type="entry name" value="DUF2177"/>
    <property type="match status" value="1"/>
</dbReference>
<keyword evidence="1" id="KW-0472">Membrane</keyword>
<evidence type="ECO:0008006" key="4">
    <source>
        <dbReference type="Google" id="ProtNLM"/>
    </source>
</evidence>
<dbReference type="Proteomes" id="UP000215405">
    <property type="component" value="Unassembled WGS sequence"/>
</dbReference>
<evidence type="ECO:0000313" key="3">
    <source>
        <dbReference type="Proteomes" id="UP000215405"/>
    </source>
</evidence>
<dbReference type="RefSeq" id="WP_094076989.1">
    <property type="nucleotide sequence ID" value="NZ_NBYO01000002.1"/>
</dbReference>
<dbReference type="EMBL" id="NBYO01000002">
    <property type="protein sequence ID" value="OXT00165.1"/>
    <property type="molecule type" value="Genomic_DNA"/>
</dbReference>
<accession>A0A231UW61</accession>
<comment type="caution">
    <text evidence="2">The sequence shown here is derived from an EMBL/GenBank/DDBJ whole genome shotgun (WGS) entry which is preliminary data.</text>
</comment>
<feature type="transmembrane region" description="Helical" evidence="1">
    <location>
        <begin position="46"/>
        <end position="67"/>
    </location>
</feature>
<keyword evidence="1" id="KW-0812">Transmembrane</keyword>
<dbReference type="AlphaFoldDB" id="A0A231UW61"/>
<keyword evidence="3" id="KW-1185">Reference proteome</keyword>
<dbReference type="InterPro" id="IPR018687">
    <property type="entry name" value="DUF2177_membr"/>
</dbReference>
<gene>
    <name evidence="2" type="ORF">B7H23_08250</name>
</gene>
<feature type="transmembrane region" description="Helical" evidence="1">
    <location>
        <begin position="110"/>
        <end position="132"/>
    </location>
</feature>
<organism evidence="2 3">
    <name type="scientific">Notoacmeibacter marinus</name>
    <dbReference type="NCBI Taxonomy" id="1876515"/>
    <lineage>
        <taxon>Bacteria</taxon>
        <taxon>Pseudomonadati</taxon>
        <taxon>Pseudomonadota</taxon>
        <taxon>Alphaproteobacteria</taxon>
        <taxon>Hyphomicrobiales</taxon>
        <taxon>Notoacmeibacteraceae</taxon>
        <taxon>Notoacmeibacter</taxon>
    </lineage>
</organism>
<evidence type="ECO:0000256" key="1">
    <source>
        <dbReference type="SAM" id="Phobius"/>
    </source>
</evidence>
<keyword evidence="1" id="KW-1133">Transmembrane helix</keyword>
<name>A0A231UW61_9HYPH</name>
<reference evidence="3" key="1">
    <citation type="journal article" date="2017" name="Int. J. Syst. Evol. Microbiol.">
        <title>Notoacmeibacter marinus gen. nov., sp. nov., isolated from the gut of a limpet and proposal of Notoacmeibacteraceae fam. nov. in the order Rhizobiales of the class Alphaproteobacteria.</title>
        <authorList>
            <person name="Huang Z."/>
            <person name="Guo F."/>
            <person name="Lai Q."/>
        </authorList>
    </citation>
    <scope>NUCLEOTIDE SEQUENCE [LARGE SCALE GENOMIC DNA]</scope>
    <source>
        <strain evidence="3">XMTR2A4</strain>
    </source>
</reference>
<proteinExistence type="predicted"/>